<name>A0ABY5BE08_BURGL</name>
<accession>A0ABY5BE08</accession>
<gene>
    <name evidence="1" type="ORF">NFI99_23695</name>
</gene>
<dbReference type="RefSeq" id="WP_015875581.1">
    <property type="nucleotide sequence ID" value="NZ_CP033641.1"/>
</dbReference>
<evidence type="ECO:0000313" key="2">
    <source>
        <dbReference type="Proteomes" id="UP001056386"/>
    </source>
</evidence>
<dbReference type="Pfam" id="PF10765">
    <property type="entry name" value="Phage_P22_NinX"/>
    <property type="match status" value="1"/>
</dbReference>
<dbReference type="InterPro" id="IPR019701">
    <property type="entry name" value="Phage_P22_NinX"/>
</dbReference>
<dbReference type="Proteomes" id="UP001056386">
    <property type="component" value="Chromosome 1"/>
</dbReference>
<proteinExistence type="predicted"/>
<organism evidence="1 2">
    <name type="scientific">Burkholderia glumae</name>
    <name type="common">Pseudomonas glumae</name>
    <dbReference type="NCBI Taxonomy" id="337"/>
    <lineage>
        <taxon>Bacteria</taxon>
        <taxon>Pseudomonadati</taxon>
        <taxon>Pseudomonadota</taxon>
        <taxon>Betaproteobacteria</taxon>
        <taxon>Burkholderiales</taxon>
        <taxon>Burkholderiaceae</taxon>
        <taxon>Burkholderia</taxon>
    </lineage>
</organism>
<dbReference type="EMBL" id="CP099587">
    <property type="protein sequence ID" value="USS44634.1"/>
    <property type="molecule type" value="Genomic_DNA"/>
</dbReference>
<evidence type="ECO:0000313" key="1">
    <source>
        <dbReference type="EMBL" id="USS44634.1"/>
    </source>
</evidence>
<sequence length="118" mass="12855">MKVSELSGALLDLWVARAEGDVLATAKPEFGRYWLKQGRYGSVKECPRYSTDWAHGGPIIGRERIELLTAAGDPESCVAQTVYGDLVISYFGSTRLTAAMRVFVASRFGAEVPDEVPA</sequence>
<reference evidence="1" key="1">
    <citation type="submission" date="2022-06" db="EMBL/GenBank/DDBJ databases">
        <title>Draft genome sequence of Burkholderia glumae strain GR20004 isolated from rice panicle showing bacterial panicle blight.</title>
        <authorList>
            <person name="Choi S.Y."/>
            <person name="Lee Y.H."/>
        </authorList>
    </citation>
    <scope>NUCLEOTIDE SEQUENCE</scope>
    <source>
        <strain evidence="1">GR20004</strain>
    </source>
</reference>
<keyword evidence="2" id="KW-1185">Reference proteome</keyword>
<protein>
    <submittedName>
        <fullName evidence="1">DUF2591 domain-containing protein</fullName>
    </submittedName>
</protein>